<evidence type="ECO:0000313" key="4">
    <source>
        <dbReference type="Proteomes" id="UP000254701"/>
    </source>
</evidence>
<feature type="transmembrane region" description="Helical" evidence="1">
    <location>
        <begin position="280"/>
        <end position="300"/>
    </location>
</feature>
<feature type="transmembrane region" description="Helical" evidence="1">
    <location>
        <begin position="307"/>
        <end position="326"/>
    </location>
</feature>
<dbReference type="AlphaFoldDB" id="A0A380WNE6"/>
<feature type="transmembrane region" description="Helical" evidence="1">
    <location>
        <begin position="37"/>
        <end position="58"/>
    </location>
</feature>
<feature type="domain" description="EamA" evidence="2">
    <location>
        <begin position="35"/>
        <end position="166"/>
    </location>
</feature>
<dbReference type="SUPFAM" id="SSF103481">
    <property type="entry name" value="Multidrug resistance efflux transporter EmrE"/>
    <property type="match status" value="2"/>
</dbReference>
<keyword evidence="1" id="KW-1133">Transmembrane helix</keyword>
<dbReference type="Pfam" id="PF00892">
    <property type="entry name" value="EamA"/>
    <property type="match status" value="2"/>
</dbReference>
<feature type="transmembrane region" description="Helical" evidence="1">
    <location>
        <begin position="217"/>
        <end position="237"/>
    </location>
</feature>
<dbReference type="PANTHER" id="PTHR22911:SF137">
    <property type="entry name" value="SOLUTE CARRIER FAMILY 35 MEMBER G2-RELATED"/>
    <property type="match status" value="1"/>
</dbReference>
<evidence type="ECO:0000259" key="2">
    <source>
        <dbReference type="Pfam" id="PF00892"/>
    </source>
</evidence>
<dbReference type="InterPro" id="IPR037185">
    <property type="entry name" value="EmrE-like"/>
</dbReference>
<reference evidence="3 4" key="1">
    <citation type="submission" date="2018-06" db="EMBL/GenBank/DDBJ databases">
        <authorList>
            <consortium name="Pathogen Informatics"/>
            <person name="Doyle S."/>
        </authorList>
    </citation>
    <scope>NUCLEOTIDE SEQUENCE [LARGE SCALE GENOMIC DNA]</scope>
    <source>
        <strain evidence="3 4">NCTC10684</strain>
    </source>
</reference>
<accession>A0A380WNE6</accession>
<feature type="transmembrane region" description="Helical" evidence="1">
    <location>
        <begin position="149"/>
        <end position="169"/>
    </location>
</feature>
<name>A0A380WNE6_AMIAI</name>
<gene>
    <name evidence="3" type="ORF">NCTC10684_03549</name>
</gene>
<sequence>MPGVRSRADFMPSSPLVSLGLSFLLHAESPMPVYEIAALGAATCWAVTGLISAGPAGHLGAPAFNRLRQLFVTGLLAVYVLATGTWRELDASVAGPLLLSGLIGIFAGDTLLFAALNRLGPRRSGILFALNAPIAAVLGWMVLGEDLSAKAAAGIGLTCAGVLLAILFGKRRDQLHAWETVKGPLWIGVALGLGAATGQAIGSIIARPVMATGIDPFLASMMRVGIAAFCLTVLLQLPIPAVKPKGPLTWRVAVLTALTGVIALAIGMTLLLFALSGGKVGIVSTLSATSPVIILPMLWAKTGERPAGGAWAGAALVVAGMALLFMK</sequence>
<protein>
    <submittedName>
        <fullName evidence="3">Predicted permease, DMT superfamily</fullName>
    </submittedName>
</protein>
<dbReference type="Proteomes" id="UP000254701">
    <property type="component" value="Unassembled WGS sequence"/>
</dbReference>
<feature type="transmembrane region" description="Helical" evidence="1">
    <location>
        <begin position="70"/>
        <end position="87"/>
    </location>
</feature>
<dbReference type="InterPro" id="IPR000620">
    <property type="entry name" value="EamA_dom"/>
</dbReference>
<feature type="transmembrane region" description="Helical" evidence="1">
    <location>
        <begin position="93"/>
        <end position="114"/>
    </location>
</feature>
<feature type="transmembrane region" description="Helical" evidence="1">
    <location>
        <begin position="249"/>
        <end position="274"/>
    </location>
</feature>
<dbReference type="PANTHER" id="PTHR22911">
    <property type="entry name" value="ACYL-MALONYL CONDENSING ENZYME-RELATED"/>
    <property type="match status" value="1"/>
</dbReference>
<organism evidence="3 4">
    <name type="scientific">Aminobacter aminovorans</name>
    <name type="common">Chelatobacter heintzii</name>
    <dbReference type="NCBI Taxonomy" id="83263"/>
    <lineage>
        <taxon>Bacteria</taxon>
        <taxon>Pseudomonadati</taxon>
        <taxon>Pseudomonadota</taxon>
        <taxon>Alphaproteobacteria</taxon>
        <taxon>Hyphomicrobiales</taxon>
        <taxon>Phyllobacteriaceae</taxon>
        <taxon>Aminobacter</taxon>
    </lineage>
</organism>
<feature type="domain" description="EamA" evidence="2">
    <location>
        <begin position="187"/>
        <end position="325"/>
    </location>
</feature>
<keyword evidence="1" id="KW-0472">Membrane</keyword>
<dbReference type="GO" id="GO:0016020">
    <property type="term" value="C:membrane"/>
    <property type="evidence" value="ECO:0007669"/>
    <property type="project" value="InterPro"/>
</dbReference>
<proteinExistence type="predicted"/>
<keyword evidence="1" id="KW-0812">Transmembrane</keyword>
<feature type="transmembrane region" description="Helical" evidence="1">
    <location>
        <begin position="126"/>
        <end position="143"/>
    </location>
</feature>
<dbReference type="EMBL" id="UFSM01000001">
    <property type="protein sequence ID" value="SUU90295.1"/>
    <property type="molecule type" value="Genomic_DNA"/>
</dbReference>
<feature type="transmembrane region" description="Helical" evidence="1">
    <location>
        <begin position="185"/>
        <end position="205"/>
    </location>
</feature>
<evidence type="ECO:0000256" key="1">
    <source>
        <dbReference type="SAM" id="Phobius"/>
    </source>
</evidence>
<evidence type="ECO:0000313" key="3">
    <source>
        <dbReference type="EMBL" id="SUU90295.1"/>
    </source>
</evidence>